<evidence type="ECO:0000313" key="3">
    <source>
        <dbReference type="Proteomes" id="UP000753908"/>
    </source>
</evidence>
<protein>
    <submittedName>
        <fullName evidence="2">Uncharacterized protein</fullName>
    </submittedName>
</protein>
<dbReference type="EMBL" id="JAHHIF010000031">
    <property type="protein sequence ID" value="MBW4546862.1"/>
    <property type="molecule type" value="Genomic_DNA"/>
</dbReference>
<accession>A0A951PNG1</accession>
<keyword evidence="1" id="KW-0472">Membrane</keyword>
<reference evidence="2" key="2">
    <citation type="journal article" date="2022" name="Microbiol. Resour. Announc.">
        <title>Metagenome Sequencing to Explore Phylogenomics of Terrestrial Cyanobacteria.</title>
        <authorList>
            <person name="Ward R.D."/>
            <person name="Stajich J.E."/>
            <person name="Johansen J.R."/>
            <person name="Huntemann M."/>
            <person name="Clum A."/>
            <person name="Foster B."/>
            <person name="Foster B."/>
            <person name="Roux S."/>
            <person name="Palaniappan K."/>
            <person name="Varghese N."/>
            <person name="Mukherjee S."/>
            <person name="Reddy T.B.K."/>
            <person name="Daum C."/>
            <person name="Copeland A."/>
            <person name="Chen I.A."/>
            <person name="Ivanova N.N."/>
            <person name="Kyrpides N.C."/>
            <person name="Shapiro N."/>
            <person name="Eloe-Fadrosh E.A."/>
            <person name="Pietrasiak N."/>
        </authorList>
    </citation>
    <scope>NUCLEOTIDE SEQUENCE</scope>
    <source>
        <strain evidence="2">CPER-KK1</strain>
    </source>
</reference>
<reference evidence="2" key="1">
    <citation type="submission" date="2021-05" db="EMBL/GenBank/DDBJ databases">
        <authorList>
            <person name="Pietrasiak N."/>
            <person name="Ward R."/>
            <person name="Stajich J.E."/>
            <person name="Kurbessoian T."/>
        </authorList>
    </citation>
    <scope>NUCLEOTIDE SEQUENCE</scope>
    <source>
        <strain evidence="2">CPER-KK1</strain>
    </source>
</reference>
<dbReference type="Proteomes" id="UP000753908">
    <property type="component" value="Unassembled WGS sequence"/>
</dbReference>
<keyword evidence="1" id="KW-0812">Transmembrane</keyword>
<feature type="transmembrane region" description="Helical" evidence="1">
    <location>
        <begin position="6"/>
        <end position="24"/>
    </location>
</feature>
<keyword evidence="1" id="KW-1133">Transmembrane helix</keyword>
<evidence type="ECO:0000256" key="1">
    <source>
        <dbReference type="SAM" id="Phobius"/>
    </source>
</evidence>
<sequence>MDSRNLLILTVYFIIVTYVFYQAYKSLDSQITVEVDSEDLSNRLESNTLEDQSIGELMGISFKLKPSYKLEDFKTLPITIKNTSQESTITVDWKQCSITDFDGVAQRVIRVVSATTEQKIAQEPSLVLPSQTIKEEVSNEDLIAPLFKTDKLKKAAQNNGKFFFRLIFRISDPIVNVEQGYNLRLPFIVKKLRLKKALTLALKPKKSKK</sequence>
<gene>
    <name evidence="2" type="ORF">KME25_20820</name>
</gene>
<proteinExistence type="predicted"/>
<organism evidence="2 3">
    <name type="scientific">Symplocastrum torsivum CPER-KK1</name>
    <dbReference type="NCBI Taxonomy" id="450513"/>
    <lineage>
        <taxon>Bacteria</taxon>
        <taxon>Bacillati</taxon>
        <taxon>Cyanobacteriota</taxon>
        <taxon>Cyanophyceae</taxon>
        <taxon>Oscillatoriophycideae</taxon>
        <taxon>Oscillatoriales</taxon>
        <taxon>Microcoleaceae</taxon>
        <taxon>Symplocastrum</taxon>
    </lineage>
</organism>
<name>A0A951PNG1_9CYAN</name>
<evidence type="ECO:0000313" key="2">
    <source>
        <dbReference type="EMBL" id="MBW4546862.1"/>
    </source>
</evidence>
<comment type="caution">
    <text evidence="2">The sequence shown here is derived from an EMBL/GenBank/DDBJ whole genome shotgun (WGS) entry which is preliminary data.</text>
</comment>
<dbReference type="AlphaFoldDB" id="A0A951PNG1"/>